<dbReference type="GO" id="GO:0005524">
    <property type="term" value="F:ATP binding"/>
    <property type="evidence" value="ECO:0007669"/>
    <property type="project" value="UniProtKB-KW"/>
</dbReference>
<dbReference type="Proteomes" id="UP000515947">
    <property type="component" value="Chromosome"/>
</dbReference>
<keyword evidence="1" id="KW-0547">Nucleotide-binding</keyword>
<protein>
    <submittedName>
        <fullName evidence="1">ATP-binding protein</fullName>
    </submittedName>
</protein>
<dbReference type="CDD" id="cd16936">
    <property type="entry name" value="HATPase_RsbW-like"/>
    <property type="match status" value="1"/>
</dbReference>
<sequence>MLVVQDGSAVAPIALVAQPINTGGRGLAIVAELSDRWGSTPTADGGKSVWASFDKRLSPERLPVATPRGH</sequence>
<keyword evidence="2" id="KW-1185">Reference proteome</keyword>
<dbReference type="InterPro" id="IPR036890">
    <property type="entry name" value="HATPase_C_sf"/>
</dbReference>
<reference evidence="1 2" key="1">
    <citation type="submission" date="2020-08" db="EMBL/GenBank/DDBJ databases">
        <title>Genome sequence of Nocardioides mesophilus KACC 16243T.</title>
        <authorList>
            <person name="Hyun D.-W."/>
            <person name="Bae J.-W."/>
        </authorList>
    </citation>
    <scope>NUCLEOTIDE SEQUENCE [LARGE SCALE GENOMIC DNA]</scope>
    <source>
        <strain evidence="1 2">KACC 16243</strain>
    </source>
</reference>
<dbReference type="Gene3D" id="3.30.565.10">
    <property type="entry name" value="Histidine kinase-like ATPase, C-terminal domain"/>
    <property type="match status" value="1"/>
</dbReference>
<keyword evidence="1" id="KW-0067">ATP-binding</keyword>
<dbReference type="EMBL" id="CP060713">
    <property type="protein sequence ID" value="QNN54706.1"/>
    <property type="molecule type" value="Genomic_DNA"/>
</dbReference>
<proteinExistence type="predicted"/>
<name>A0A7G9RGI1_9ACTN</name>
<evidence type="ECO:0000313" key="1">
    <source>
        <dbReference type="EMBL" id="QNN54706.1"/>
    </source>
</evidence>
<gene>
    <name evidence="1" type="ORF">H9L09_10635</name>
</gene>
<dbReference type="AlphaFoldDB" id="A0A7G9RGI1"/>
<dbReference type="KEGG" id="nmes:H9L09_10635"/>
<dbReference type="RefSeq" id="WP_187580546.1">
    <property type="nucleotide sequence ID" value="NZ_CP060713.1"/>
</dbReference>
<organism evidence="1 2">
    <name type="scientific">Nocardioides mesophilus</name>
    <dbReference type="NCBI Taxonomy" id="433659"/>
    <lineage>
        <taxon>Bacteria</taxon>
        <taxon>Bacillati</taxon>
        <taxon>Actinomycetota</taxon>
        <taxon>Actinomycetes</taxon>
        <taxon>Propionibacteriales</taxon>
        <taxon>Nocardioidaceae</taxon>
        <taxon>Nocardioides</taxon>
    </lineage>
</organism>
<accession>A0A7G9RGI1</accession>
<evidence type="ECO:0000313" key="2">
    <source>
        <dbReference type="Proteomes" id="UP000515947"/>
    </source>
</evidence>